<accession>G4CJJ3</accession>
<dbReference type="RefSeq" id="WP_009119472.1">
    <property type="nucleotide sequence ID" value="NZ_JH164926.1"/>
</dbReference>
<sequence length="181" mass="20326">MARRSTIEQLPENVRHAFERKLVENGFSDYQAIAEWLNEQGYEISRSAAHRYGQKVERRFKSIKASTEAARLLAEKAADDDNTLSAALTSMIQDELFQALIEVGDQGEMAPKERLGMMAATAKNIAPLISATTRLKQFQAALKDKMARKFAELEAESAKQESGLDPETLQRIRQEVYGVFS</sequence>
<dbReference type="Pfam" id="PF11985">
    <property type="entry name" value="Phage_Mu_Gp27"/>
    <property type="match status" value="1"/>
</dbReference>
<proteinExistence type="predicted"/>
<dbReference type="EMBL" id="AGAY01000061">
    <property type="protein sequence ID" value="EGY52044.1"/>
    <property type="molecule type" value="Genomic_DNA"/>
</dbReference>
<dbReference type="STRING" id="1032488.HMPREF9371_1783"/>
<reference evidence="1 2" key="1">
    <citation type="submission" date="2011-05" db="EMBL/GenBank/DDBJ databases">
        <authorList>
            <person name="Muzny D."/>
            <person name="Qin X."/>
            <person name="Deng J."/>
            <person name="Jiang H."/>
            <person name="Liu Y."/>
            <person name="Qu J."/>
            <person name="Song X.-Z."/>
            <person name="Zhang L."/>
            <person name="Thornton R."/>
            <person name="Coyle M."/>
            <person name="Francisco L."/>
            <person name="Jackson L."/>
            <person name="Javaid M."/>
            <person name="Korchina V."/>
            <person name="Kovar C."/>
            <person name="Mata R."/>
            <person name="Mathew T."/>
            <person name="Ngo R."/>
            <person name="Nguyen L."/>
            <person name="Nguyen N."/>
            <person name="Okwuonu G."/>
            <person name="Ongeri F."/>
            <person name="Pham C."/>
            <person name="Simmons D."/>
            <person name="Wilczek-Boney K."/>
            <person name="Hale W."/>
            <person name="Jakkamsetti A."/>
            <person name="Pham P."/>
            <person name="Ruth R."/>
            <person name="San Lucas F."/>
            <person name="Warren J."/>
            <person name="Zhang J."/>
            <person name="Zhao Z."/>
            <person name="Zhou C."/>
            <person name="Zhu D."/>
            <person name="Lee S."/>
            <person name="Bess C."/>
            <person name="Blankenburg K."/>
            <person name="Forbes L."/>
            <person name="Fu Q."/>
            <person name="Gubbala S."/>
            <person name="Hirani K."/>
            <person name="Jayaseelan J.C."/>
            <person name="Lara F."/>
            <person name="Munidasa M."/>
            <person name="Palculict T."/>
            <person name="Patil S."/>
            <person name="Pu L.-L."/>
            <person name="Saada N."/>
            <person name="Tang L."/>
            <person name="Weissenberger G."/>
            <person name="Zhu Y."/>
            <person name="Hemphill L."/>
            <person name="Shang Y."/>
            <person name="Youmans B."/>
            <person name="Ayvaz T."/>
            <person name="Ross M."/>
            <person name="Santibanez J."/>
            <person name="Aqrawi P."/>
            <person name="Gross S."/>
            <person name="Joshi V."/>
            <person name="Fowler G."/>
            <person name="Nazareth L."/>
            <person name="Reid J."/>
            <person name="Worley K."/>
            <person name="Petrosino J."/>
            <person name="Highlander S."/>
            <person name="Gibbs R."/>
        </authorList>
    </citation>
    <scope>NUCLEOTIDE SEQUENCE [LARGE SCALE GENOMIC DNA]</scope>
    <source>
        <strain evidence="1 2">871</strain>
    </source>
</reference>
<dbReference type="PATRIC" id="fig|1032488.3.peg.1690"/>
<evidence type="ECO:0000313" key="1">
    <source>
        <dbReference type="EMBL" id="EGY52044.1"/>
    </source>
</evidence>
<comment type="caution">
    <text evidence="1">The sequence shown here is derived from an EMBL/GenBank/DDBJ whole genome shotgun (WGS) entry which is preliminary data.</text>
</comment>
<name>G4CJJ3_9NEIS</name>
<protein>
    <submittedName>
        <fullName evidence="1">Phage protein</fullName>
    </submittedName>
</protein>
<evidence type="ECO:0000313" key="2">
    <source>
        <dbReference type="Proteomes" id="UP000003019"/>
    </source>
</evidence>
<dbReference type="HOGENOM" id="CLU_125374_0_0_4"/>
<dbReference type="Proteomes" id="UP000003019">
    <property type="component" value="Unassembled WGS sequence"/>
</dbReference>
<keyword evidence="2" id="KW-1185">Reference proteome</keyword>
<dbReference type="AlphaFoldDB" id="G4CJJ3"/>
<gene>
    <name evidence="1" type="ORF">HMPREF9371_1783</name>
</gene>
<dbReference type="OrthoDB" id="371328at2"/>
<organism evidence="1 2">
    <name type="scientific">Neisseria shayeganii 871</name>
    <dbReference type="NCBI Taxonomy" id="1032488"/>
    <lineage>
        <taxon>Bacteria</taxon>
        <taxon>Pseudomonadati</taxon>
        <taxon>Pseudomonadota</taxon>
        <taxon>Betaproteobacteria</taxon>
        <taxon>Neisseriales</taxon>
        <taxon>Neisseriaceae</taxon>
        <taxon>Neisseria</taxon>
    </lineage>
</organism>
<dbReference type="InterPro" id="IPR021874">
    <property type="entry name" value="Phage_Mu_Gp27"/>
</dbReference>